<name>A0A914GZ55_GLORO</name>
<dbReference type="Proteomes" id="UP000887572">
    <property type="component" value="Unplaced"/>
</dbReference>
<feature type="compositionally biased region" description="Acidic residues" evidence="1">
    <location>
        <begin position="592"/>
        <end position="607"/>
    </location>
</feature>
<feature type="region of interest" description="Disordered" evidence="1">
    <location>
        <begin position="330"/>
        <end position="369"/>
    </location>
</feature>
<protein>
    <submittedName>
        <fullName evidence="3">Uncharacterized protein</fullName>
    </submittedName>
</protein>
<sequence length="636" mass="67465">MMASATSNANNFSLLDTNSRAILNGINSRLNDIDMKVSLLLEMFTSTGTRGANANAPPPMPSAANLIASPHLTVPSESVVSAVATAAQFAAMLSGMNSCQQQQQQSPLHQQHQFLIPSPPSVAVPPPPCPTASAHFASLINDTFGGLFASTAQQTSGHKHCLQGDATNYRISSSKVNNIKSDISLAAEGKECSNGGTITAKNGAAIRRHVSTSPRPASTAVAESVDHHNQRTSTPIRDCDRESAASVSLAGMTGMNSLMMLNGNSANNNAGGVNGAFVHGTNSPLSPTSSNASVAVLAATTENVFPFGGGGENANGFVELGQYPHHLKTENGGGGARKHSAVTGSAPSTAAAGGCKRRKSPLVTASNARKSMPTKLKNNGTFHHHHFQVTSPVLLEHNFPDGAVKRAAEKAARSFQSTQPKVFAWQILRESINDEELKNIQISLRTFHGETAANLLTRQLPKIRVVVEQTMSYFKWDELPNEVQLTKAKLILSHLKNNAKVRNWTLREGRPSRLGNTSMASTMKSEAAFDDVRALGATASAASDSLQSQQGHGIDWKSYAALFSSPSGADLVAAMLSSAAAVGTTKQRGEEGENGEEIEEEDDDDEMVNGGETLTTERTMEEMVEEGEEREKQMDL</sequence>
<feature type="compositionally biased region" description="Low complexity" evidence="1">
    <location>
        <begin position="608"/>
        <end position="617"/>
    </location>
</feature>
<feature type="region of interest" description="Disordered" evidence="1">
    <location>
        <begin position="211"/>
        <end position="236"/>
    </location>
</feature>
<accession>A0A914GZ55</accession>
<feature type="region of interest" description="Disordered" evidence="1">
    <location>
        <begin position="582"/>
        <end position="636"/>
    </location>
</feature>
<keyword evidence="2" id="KW-1185">Reference proteome</keyword>
<evidence type="ECO:0000313" key="3">
    <source>
        <dbReference type="WBParaSite" id="Gr19_v10_g12459.t2"/>
    </source>
</evidence>
<reference evidence="3" key="1">
    <citation type="submission" date="2022-11" db="UniProtKB">
        <authorList>
            <consortium name="WormBaseParasite"/>
        </authorList>
    </citation>
    <scope>IDENTIFICATION</scope>
</reference>
<proteinExistence type="predicted"/>
<organism evidence="2 3">
    <name type="scientific">Globodera rostochiensis</name>
    <name type="common">Golden nematode worm</name>
    <name type="synonym">Heterodera rostochiensis</name>
    <dbReference type="NCBI Taxonomy" id="31243"/>
    <lineage>
        <taxon>Eukaryota</taxon>
        <taxon>Metazoa</taxon>
        <taxon>Ecdysozoa</taxon>
        <taxon>Nematoda</taxon>
        <taxon>Chromadorea</taxon>
        <taxon>Rhabditida</taxon>
        <taxon>Tylenchina</taxon>
        <taxon>Tylenchomorpha</taxon>
        <taxon>Tylenchoidea</taxon>
        <taxon>Heteroderidae</taxon>
        <taxon>Heteroderinae</taxon>
        <taxon>Globodera</taxon>
    </lineage>
</organism>
<evidence type="ECO:0000313" key="2">
    <source>
        <dbReference type="Proteomes" id="UP000887572"/>
    </source>
</evidence>
<dbReference type="AlphaFoldDB" id="A0A914GZ55"/>
<dbReference type="WBParaSite" id="Gr19_v10_g12459.t2">
    <property type="protein sequence ID" value="Gr19_v10_g12459.t2"/>
    <property type="gene ID" value="Gr19_v10_g12459"/>
</dbReference>
<evidence type="ECO:0000256" key="1">
    <source>
        <dbReference type="SAM" id="MobiDB-lite"/>
    </source>
</evidence>
<feature type="compositionally biased region" description="Low complexity" evidence="1">
    <location>
        <begin position="341"/>
        <end position="354"/>
    </location>
</feature>